<evidence type="ECO:0000256" key="3">
    <source>
        <dbReference type="SAM" id="MobiDB-lite"/>
    </source>
</evidence>
<evidence type="ECO:0000313" key="6">
    <source>
        <dbReference type="Proteomes" id="UP000250043"/>
    </source>
</evidence>
<sequence>MADTFRGRNPTSPISQLLQTLGMTREDLSRHSEQMRQFLTAGSAKSSCAFSSQPEIQDPKSLDSRSHVRSRATSLINASATAQSPTPPVTPVKAEPMDALLPSRSMDQMHLVMERKSKNKQRERRNSNAPSRDARRVHASVGATPPRNATPQTTPQTPHHFRYYRERVLGEASSSQVSLDNLAGGASALPATPSHSLSLSHPSLRRAESQFSEPRTPARRGCALPSTPRASSPCSSPPRIVNIVSSPGPMRLDPLEEDQDDLPYTLPPGPYSSVKPDFSYAAMIGQAILSSPPHRLTLQDIYEWITTVYPYYKRGEQTWMNSVRHALSTMAVFRKVPRGRQEGKSLWAIYDQDIPCFANGGFRKALCADMNKDASGKAGPRKRGMMEDALS</sequence>
<proteinExistence type="predicted"/>
<dbReference type="InterPro" id="IPR001766">
    <property type="entry name" value="Fork_head_dom"/>
</dbReference>
<keyword evidence="6" id="KW-1185">Reference proteome</keyword>
<dbReference type="GO" id="GO:0000981">
    <property type="term" value="F:DNA-binding transcription factor activity, RNA polymerase II-specific"/>
    <property type="evidence" value="ECO:0007669"/>
    <property type="project" value="TreeGrafter"/>
</dbReference>
<dbReference type="Pfam" id="PF00250">
    <property type="entry name" value="Forkhead"/>
    <property type="match status" value="1"/>
</dbReference>
<dbReference type="PANTHER" id="PTHR11829:SF343">
    <property type="entry name" value="FORK-HEAD DOMAIN-CONTAINING PROTEIN"/>
    <property type="match status" value="1"/>
</dbReference>
<dbReference type="EMBL" id="KV722331">
    <property type="protein sequence ID" value="OCH96222.1"/>
    <property type="molecule type" value="Genomic_DNA"/>
</dbReference>
<dbReference type="PANTHER" id="PTHR11829">
    <property type="entry name" value="FORKHEAD BOX PROTEIN"/>
    <property type="match status" value="1"/>
</dbReference>
<feature type="compositionally biased region" description="Low complexity" evidence="3">
    <location>
        <begin position="225"/>
        <end position="238"/>
    </location>
</feature>
<evidence type="ECO:0000256" key="1">
    <source>
        <dbReference type="ARBA" id="ARBA00023125"/>
    </source>
</evidence>
<feature type="domain" description="Fork-head" evidence="4">
    <location>
        <begin position="275"/>
        <end position="364"/>
    </location>
</feature>
<keyword evidence="1 2" id="KW-0238">DNA-binding</keyword>
<organism evidence="5 6">
    <name type="scientific">Obba rivulosa</name>
    <dbReference type="NCBI Taxonomy" id="1052685"/>
    <lineage>
        <taxon>Eukaryota</taxon>
        <taxon>Fungi</taxon>
        <taxon>Dikarya</taxon>
        <taxon>Basidiomycota</taxon>
        <taxon>Agaricomycotina</taxon>
        <taxon>Agaricomycetes</taxon>
        <taxon>Polyporales</taxon>
        <taxon>Gelatoporiaceae</taxon>
        <taxon>Obba</taxon>
    </lineage>
</organism>
<feature type="region of interest" description="Disordered" evidence="3">
    <location>
        <begin position="114"/>
        <end position="159"/>
    </location>
</feature>
<dbReference type="SMART" id="SM00339">
    <property type="entry name" value="FH"/>
    <property type="match status" value="1"/>
</dbReference>
<dbReference type="GO" id="GO:0005634">
    <property type="term" value="C:nucleus"/>
    <property type="evidence" value="ECO:0007669"/>
    <property type="project" value="UniProtKB-SubCell"/>
</dbReference>
<reference evidence="5 6" key="1">
    <citation type="submission" date="2016-07" db="EMBL/GenBank/DDBJ databases">
        <title>Draft genome of the white-rot fungus Obba rivulosa 3A-2.</title>
        <authorList>
            <consortium name="DOE Joint Genome Institute"/>
            <person name="Miettinen O."/>
            <person name="Riley R."/>
            <person name="Acob R."/>
            <person name="Barry K."/>
            <person name="Cullen D."/>
            <person name="De Vries R."/>
            <person name="Hainaut M."/>
            <person name="Hatakka A."/>
            <person name="Henrissat B."/>
            <person name="Hilden K."/>
            <person name="Kuo R."/>
            <person name="Labutti K."/>
            <person name="Lipzen A."/>
            <person name="Makela M.R."/>
            <person name="Sandor L."/>
            <person name="Spatafora J.W."/>
            <person name="Grigoriev I.V."/>
            <person name="Hibbett D.S."/>
        </authorList>
    </citation>
    <scope>NUCLEOTIDE SEQUENCE [LARGE SCALE GENOMIC DNA]</scope>
    <source>
        <strain evidence="5 6">3A-2</strain>
    </source>
</reference>
<feature type="compositionally biased region" description="Basic and acidic residues" evidence="3">
    <location>
        <begin position="57"/>
        <end position="66"/>
    </location>
</feature>
<comment type="subcellular location">
    <subcellularLocation>
        <location evidence="2">Nucleus</location>
    </subcellularLocation>
</comment>
<dbReference type="InterPro" id="IPR050211">
    <property type="entry name" value="FOX_domain-containing"/>
</dbReference>
<feature type="compositionally biased region" description="Low complexity" evidence="3">
    <location>
        <begin position="143"/>
        <end position="158"/>
    </location>
</feature>
<dbReference type="PROSITE" id="PS50039">
    <property type="entry name" value="FORK_HEAD_3"/>
    <property type="match status" value="1"/>
</dbReference>
<protein>
    <recommendedName>
        <fullName evidence="4">Fork-head domain-containing protein</fullName>
    </recommendedName>
</protein>
<feature type="compositionally biased region" description="Polar residues" evidence="3">
    <location>
        <begin position="43"/>
        <end position="55"/>
    </location>
</feature>
<dbReference type="InterPro" id="IPR036388">
    <property type="entry name" value="WH-like_DNA-bd_sf"/>
</dbReference>
<dbReference type="AlphaFoldDB" id="A0A8E2DV78"/>
<feature type="region of interest" description="Disordered" evidence="3">
    <location>
        <begin position="27"/>
        <end position="94"/>
    </location>
</feature>
<evidence type="ECO:0000259" key="4">
    <source>
        <dbReference type="PROSITE" id="PS50039"/>
    </source>
</evidence>
<evidence type="ECO:0000313" key="5">
    <source>
        <dbReference type="EMBL" id="OCH96222.1"/>
    </source>
</evidence>
<dbReference type="Proteomes" id="UP000250043">
    <property type="component" value="Unassembled WGS sequence"/>
</dbReference>
<feature type="non-terminal residue" evidence="5">
    <location>
        <position position="1"/>
    </location>
</feature>
<dbReference type="OrthoDB" id="5954824at2759"/>
<dbReference type="SUPFAM" id="SSF46785">
    <property type="entry name" value="Winged helix' DNA-binding domain"/>
    <property type="match status" value="1"/>
</dbReference>
<dbReference type="PRINTS" id="PR00053">
    <property type="entry name" value="FORKHEAD"/>
</dbReference>
<dbReference type="Gene3D" id="1.10.10.10">
    <property type="entry name" value="Winged helix-like DNA-binding domain superfamily/Winged helix DNA-binding domain"/>
    <property type="match status" value="1"/>
</dbReference>
<dbReference type="CDD" id="cd00059">
    <property type="entry name" value="FH_FOX"/>
    <property type="match status" value="1"/>
</dbReference>
<feature type="DNA-binding region" description="Fork-head" evidence="2">
    <location>
        <begin position="275"/>
        <end position="364"/>
    </location>
</feature>
<keyword evidence="2" id="KW-0539">Nucleus</keyword>
<gene>
    <name evidence="5" type="ORF">OBBRIDRAFT_701924</name>
</gene>
<dbReference type="GO" id="GO:0000978">
    <property type="term" value="F:RNA polymerase II cis-regulatory region sequence-specific DNA binding"/>
    <property type="evidence" value="ECO:0007669"/>
    <property type="project" value="TreeGrafter"/>
</dbReference>
<name>A0A8E2DV78_9APHY</name>
<dbReference type="InterPro" id="IPR036390">
    <property type="entry name" value="WH_DNA-bd_sf"/>
</dbReference>
<evidence type="ECO:0000256" key="2">
    <source>
        <dbReference type="PROSITE-ProRule" id="PRU00089"/>
    </source>
</evidence>
<feature type="region of interest" description="Disordered" evidence="3">
    <location>
        <begin position="187"/>
        <end position="238"/>
    </location>
</feature>
<accession>A0A8E2DV78</accession>
<feature type="compositionally biased region" description="Low complexity" evidence="3">
    <location>
        <begin position="187"/>
        <end position="202"/>
    </location>
</feature>
<feature type="compositionally biased region" description="Polar residues" evidence="3">
    <location>
        <begin position="71"/>
        <end position="84"/>
    </location>
</feature>